<feature type="signal peptide" evidence="1">
    <location>
        <begin position="1"/>
        <end position="22"/>
    </location>
</feature>
<feature type="chain" id="PRO_5030756474" evidence="1">
    <location>
        <begin position="23"/>
        <end position="92"/>
    </location>
</feature>
<dbReference type="AlphaFoldDB" id="A0A7R9F0K0"/>
<organism evidence="2">
    <name type="scientific">Timema bartmani</name>
    <dbReference type="NCBI Taxonomy" id="61472"/>
    <lineage>
        <taxon>Eukaryota</taxon>
        <taxon>Metazoa</taxon>
        <taxon>Ecdysozoa</taxon>
        <taxon>Arthropoda</taxon>
        <taxon>Hexapoda</taxon>
        <taxon>Insecta</taxon>
        <taxon>Pterygota</taxon>
        <taxon>Neoptera</taxon>
        <taxon>Polyneoptera</taxon>
        <taxon>Phasmatodea</taxon>
        <taxon>Timematodea</taxon>
        <taxon>Timematoidea</taxon>
        <taxon>Timematidae</taxon>
        <taxon>Timema</taxon>
    </lineage>
</organism>
<accession>A0A7R9F0K0</accession>
<reference evidence="2" key="1">
    <citation type="submission" date="2020-11" db="EMBL/GenBank/DDBJ databases">
        <authorList>
            <person name="Tran Van P."/>
        </authorList>
    </citation>
    <scope>NUCLEOTIDE SEQUENCE</scope>
</reference>
<evidence type="ECO:0000256" key="1">
    <source>
        <dbReference type="SAM" id="SignalP"/>
    </source>
</evidence>
<dbReference type="EMBL" id="OD566653">
    <property type="protein sequence ID" value="CAD7444419.1"/>
    <property type="molecule type" value="Genomic_DNA"/>
</dbReference>
<proteinExistence type="predicted"/>
<sequence length="92" mass="9866">MVFVGMLLCLACSLSLTKLLLCVFAETQNLGDISEADVWLKENQLQQYQHLFKKYGSAATALVGPDGKIVVRVPVGCTLGGTNELLPKTPVG</sequence>
<protein>
    <submittedName>
        <fullName evidence="2">Uncharacterized protein</fullName>
    </submittedName>
</protein>
<evidence type="ECO:0000313" key="2">
    <source>
        <dbReference type="EMBL" id="CAD7444419.1"/>
    </source>
</evidence>
<keyword evidence="1" id="KW-0732">Signal</keyword>
<gene>
    <name evidence="2" type="ORF">TBIB3V08_LOCUS6797</name>
</gene>
<name>A0A7R9F0K0_9NEOP</name>